<dbReference type="Gene3D" id="3.90.79.10">
    <property type="entry name" value="Nucleoside Triphosphate Pyrophosphohydrolase"/>
    <property type="match status" value="1"/>
</dbReference>
<dbReference type="InterPro" id="IPR000086">
    <property type="entry name" value="NUDIX_hydrolase_dom"/>
</dbReference>
<accession>A0A2H4UUU0</accession>
<feature type="domain" description="Nudix hydrolase" evidence="1">
    <location>
        <begin position="54"/>
        <end position="289"/>
    </location>
</feature>
<protein>
    <submittedName>
        <fullName evidence="2">Diphosphoinositol polyphosphate phosphohydrolase</fullName>
    </submittedName>
</protein>
<dbReference type="PANTHER" id="PTHR23114:SF17">
    <property type="entry name" value="M7GPPPN-MRNA HYDROLASE"/>
    <property type="match status" value="1"/>
</dbReference>
<dbReference type="PANTHER" id="PTHR23114">
    <property type="entry name" value="M7GPPPN-MRNA HYDROLASE"/>
    <property type="match status" value="1"/>
</dbReference>
<proteinExistence type="predicted"/>
<dbReference type="InterPro" id="IPR015797">
    <property type="entry name" value="NUDIX_hydrolase-like_dom_sf"/>
</dbReference>
<dbReference type="Proteomes" id="UP000240325">
    <property type="component" value="Segment"/>
</dbReference>
<evidence type="ECO:0000313" key="2">
    <source>
        <dbReference type="EMBL" id="ATZ80691.1"/>
    </source>
</evidence>
<evidence type="ECO:0000259" key="1">
    <source>
        <dbReference type="PROSITE" id="PS51462"/>
    </source>
</evidence>
<name>A0A2H4UUU0_9VIRU</name>
<dbReference type="EMBL" id="MF782455">
    <property type="protein sequence ID" value="ATZ80691.1"/>
    <property type="molecule type" value="Genomic_DNA"/>
</dbReference>
<organism evidence="2">
    <name type="scientific">Bodo saltans virus</name>
    <dbReference type="NCBI Taxonomy" id="2024608"/>
    <lineage>
        <taxon>Viruses</taxon>
        <taxon>Varidnaviria</taxon>
        <taxon>Bamfordvirae</taxon>
        <taxon>Nucleocytoviricota</taxon>
        <taxon>Megaviricetes</taxon>
        <taxon>Imitervirales</taxon>
        <taxon>Mimiviridae</taxon>
        <taxon>Klosneuvirinae</taxon>
        <taxon>Theiavirus</taxon>
        <taxon>Theiavirus salishense</taxon>
    </lineage>
</organism>
<reference evidence="2" key="1">
    <citation type="journal article" date="2017" name="Elife">
        <title>The kinetoplastid-infecting Bodo saltans virus (BsV), a window into the most abundant giant viruses in the sea.</title>
        <authorList>
            <person name="Deeg C.M."/>
            <person name="Chow C.-E.T."/>
            <person name="Suttle C.A."/>
        </authorList>
    </citation>
    <scope>NUCLEOTIDE SEQUENCE</scope>
    <source>
        <strain evidence="2">NG1</strain>
    </source>
</reference>
<sequence>MQNTYKKNVPCLNCNKYGHEQKICEEPITSWGIILVKTDNSVMNHFNIDLKKYDNIDGFQILNKNDLITISKCMQSIQFLLVRRKHSLGFAEFIRGKYIVGNIMGIRALFNQMVQEEIDMIRDHDFDELWEYFWGKNDIRRDYNDSKEKFNKLKSKCSVEFDLDFYVDNATPNYKFPEWGFPKGRKKKGETDLQCALREFVEETEINIDDIKVLENVKPIVEDLTGTNGVRYRHVYFLAEISKNIEFTIDVTDGQSEIGDINYFLYDECLDLLRDYHIEKKNILRKILNYYIEINRTNRIETKKSNIFEWKI</sequence>
<keyword evidence="3" id="KW-1185">Reference proteome</keyword>
<dbReference type="PROSITE" id="PS51462">
    <property type="entry name" value="NUDIX"/>
    <property type="match status" value="1"/>
</dbReference>
<dbReference type="Pfam" id="PF00293">
    <property type="entry name" value="NUDIX"/>
    <property type="match status" value="1"/>
</dbReference>
<dbReference type="SUPFAM" id="SSF55811">
    <property type="entry name" value="Nudix"/>
    <property type="match status" value="1"/>
</dbReference>
<evidence type="ECO:0000313" key="3">
    <source>
        <dbReference type="Proteomes" id="UP000240325"/>
    </source>
</evidence>
<gene>
    <name evidence="2" type="ORF">BMW23_0645</name>
</gene>